<feature type="transmembrane region" description="Helical" evidence="1">
    <location>
        <begin position="36"/>
        <end position="56"/>
    </location>
</feature>
<evidence type="ECO:0000256" key="1">
    <source>
        <dbReference type="SAM" id="Phobius"/>
    </source>
</evidence>
<dbReference type="PANTHER" id="PTHR34821">
    <property type="entry name" value="INNER MEMBRANE PROTEIN YDCZ"/>
    <property type="match status" value="1"/>
</dbReference>
<gene>
    <name evidence="2" type="ORF">UFOPK3674_01447</name>
</gene>
<feature type="transmembrane region" description="Helical" evidence="1">
    <location>
        <begin position="99"/>
        <end position="122"/>
    </location>
</feature>
<sequence>MRSHAAIPLLVVCLSGAALSLQSFINGRLGANLGSAELAGTINYAVGLVISIAIIATTGRYGRAREHLRGGVRPRWWHYGACVLAAVSVIVPAKAAPEIGIALLTVALVCGQTTGSLIVDAIGLGPGGRRPPTVPRVAGVVIALAAVAIGSFQSGGDLNVGLVLLTVAAGMTVGLVQAALGHLTAAIGDPITATGIVFAIGLPGCIAGWLILVGPEAPGGWSAPAPQWVLGGLIGVLVTAAIGRTVGALGVLIATLALVAGQSLGGLVIDAVSPASGQSITARTILSVLLTFVAVTVSVTVRRRPKVPA</sequence>
<protein>
    <submittedName>
        <fullName evidence="2">Unannotated protein</fullName>
    </submittedName>
</protein>
<keyword evidence="1" id="KW-0472">Membrane</keyword>
<feature type="transmembrane region" description="Helical" evidence="1">
    <location>
        <begin position="249"/>
        <end position="268"/>
    </location>
</feature>
<reference evidence="2" key="1">
    <citation type="submission" date="2020-05" db="EMBL/GenBank/DDBJ databases">
        <authorList>
            <person name="Chiriac C."/>
            <person name="Salcher M."/>
            <person name="Ghai R."/>
            <person name="Kavagutti S V."/>
        </authorList>
    </citation>
    <scope>NUCLEOTIDE SEQUENCE</scope>
</reference>
<accession>A0A6J7IXM5</accession>
<evidence type="ECO:0000313" key="2">
    <source>
        <dbReference type="EMBL" id="CAB4935536.1"/>
    </source>
</evidence>
<dbReference type="Pfam" id="PF04657">
    <property type="entry name" value="DMT_YdcZ"/>
    <property type="match status" value="2"/>
</dbReference>
<dbReference type="GO" id="GO:0005886">
    <property type="term" value="C:plasma membrane"/>
    <property type="evidence" value="ECO:0007669"/>
    <property type="project" value="TreeGrafter"/>
</dbReference>
<feature type="transmembrane region" description="Helical" evidence="1">
    <location>
        <begin position="134"/>
        <end position="152"/>
    </location>
</feature>
<proteinExistence type="predicted"/>
<feature type="transmembrane region" description="Helical" evidence="1">
    <location>
        <begin position="192"/>
        <end position="213"/>
    </location>
</feature>
<feature type="transmembrane region" description="Helical" evidence="1">
    <location>
        <begin position="225"/>
        <end position="242"/>
    </location>
</feature>
<keyword evidence="1" id="KW-0812">Transmembrane</keyword>
<dbReference type="InterPro" id="IPR006750">
    <property type="entry name" value="YdcZ"/>
</dbReference>
<organism evidence="2">
    <name type="scientific">freshwater metagenome</name>
    <dbReference type="NCBI Taxonomy" id="449393"/>
    <lineage>
        <taxon>unclassified sequences</taxon>
        <taxon>metagenomes</taxon>
        <taxon>ecological metagenomes</taxon>
    </lineage>
</organism>
<keyword evidence="1" id="KW-1133">Transmembrane helix</keyword>
<name>A0A6J7IXM5_9ZZZZ</name>
<dbReference type="PANTHER" id="PTHR34821:SF2">
    <property type="entry name" value="INNER MEMBRANE PROTEIN YDCZ"/>
    <property type="match status" value="1"/>
</dbReference>
<feature type="transmembrane region" description="Helical" evidence="1">
    <location>
        <begin position="280"/>
        <end position="301"/>
    </location>
</feature>
<dbReference type="AlphaFoldDB" id="A0A6J7IXM5"/>
<feature type="transmembrane region" description="Helical" evidence="1">
    <location>
        <begin position="158"/>
        <end position="180"/>
    </location>
</feature>
<dbReference type="EMBL" id="CAFBMX010000007">
    <property type="protein sequence ID" value="CAB4935536.1"/>
    <property type="molecule type" value="Genomic_DNA"/>
</dbReference>
<feature type="transmembrane region" description="Helical" evidence="1">
    <location>
        <begin position="76"/>
        <end position="93"/>
    </location>
</feature>